<comment type="caution">
    <text evidence="4">Lacks conserved residue(s) required for the propagation of feature annotation.</text>
</comment>
<dbReference type="CDD" id="cd13635">
    <property type="entry name" value="PBP2_Ttha1568_Mqnd"/>
    <property type="match status" value="1"/>
</dbReference>
<reference evidence="5 6" key="1">
    <citation type="journal article" date="2013" name="Mar. Genomics">
        <title>Expression of sulfatases in Rhodopirellula baltica and the diversity of sulfatases in the genus Rhodopirellula.</title>
        <authorList>
            <person name="Wegner C.E."/>
            <person name="Richter-Heitmann T."/>
            <person name="Klindworth A."/>
            <person name="Klockow C."/>
            <person name="Richter M."/>
            <person name="Achstetter T."/>
            <person name="Glockner F.O."/>
            <person name="Harder J."/>
        </authorList>
    </citation>
    <scope>NUCLEOTIDE SEQUENCE [LARGE SCALE GENOMIC DNA]</scope>
    <source>
        <strain evidence="5 6">SM1</strain>
    </source>
</reference>
<dbReference type="Pfam" id="PF02621">
    <property type="entry name" value="VitK2_biosynth"/>
    <property type="match status" value="1"/>
</dbReference>
<accession>M5RVM7</accession>
<dbReference type="InterPro" id="IPR030869">
    <property type="entry name" value="MqnD"/>
</dbReference>
<protein>
    <recommendedName>
        <fullName evidence="4">1,4-dihydroxy-6-naphtoate synthase</fullName>
        <ecNumber evidence="4">4.1.99.29</ecNumber>
    </recommendedName>
    <alternativeName>
        <fullName evidence="4">Menaquinone biosynthetic enzyme MqnD</fullName>
    </alternativeName>
</protein>
<dbReference type="PANTHER" id="PTHR37167">
    <property type="entry name" value="1,4-DIHYDROXY-6-NAPHTOATE SYNTHASE"/>
    <property type="match status" value="1"/>
</dbReference>
<evidence type="ECO:0000256" key="2">
    <source>
        <dbReference type="ARBA" id="ARBA00022428"/>
    </source>
</evidence>
<dbReference type="GO" id="GO:0016830">
    <property type="term" value="F:carbon-carbon lyase activity"/>
    <property type="evidence" value="ECO:0007669"/>
    <property type="project" value="UniProtKB-UniRule"/>
</dbReference>
<dbReference type="GO" id="GO:0009234">
    <property type="term" value="P:menaquinone biosynthetic process"/>
    <property type="evidence" value="ECO:0007669"/>
    <property type="project" value="UniProtKB-UniRule"/>
</dbReference>
<evidence type="ECO:0000256" key="1">
    <source>
        <dbReference type="ARBA" id="ARBA00004863"/>
    </source>
</evidence>
<evidence type="ECO:0000313" key="5">
    <source>
        <dbReference type="EMBL" id="EMI18014.1"/>
    </source>
</evidence>
<dbReference type="UniPathway" id="UPA00079"/>
<comment type="similarity">
    <text evidence="4">Belongs to the MqnA/MqnD family. MqnD subfamily.</text>
</comment>
<dbReference type="HAMAP" id="MF_00996">
    <property type="entry name" value="MqnD"/>
    <property type="match status" value="1"/>
</dbReference>
<evidence type="ECO:0000256" key="3">
    <source>
        <dbReference type="ARBA" id="ARBA00023239"/>
    </source>
</evidence>
<comment type="caution">
    <text evidence="5">The sequence shown here is derived from an EMBL/GenBank/DDBJ whole genome shotgun (WGS) entry which is preliminary data.</text>
</comment>
<gene>
    <name evidence="4" type="primary">mqnD</name>
    <name evidence="5" type="ORF">RMSM_05057</name>
</gene>
<dbReference type="PATRIC" id="fig|1265738.3.peg.5083"/>
<feature type="active site" description="Proton acceptor" evidence="4">
    <location>
        <position position="201"/>
    </location>
</feature>
<name>M5RVM7_9BACT</name>
<comment type="function">
    <text evidence="4">Catalyzes the conversion of cyclic dehypoxanthine futalosine (cyclic DHFL) into 1,4-dihydroxy-6-naphthoate, a step in the biosynthesis of menaquinone (MK, vitamin K2).</text>
</comment>
<evidence type="ECO:0000256" key="4">
    <source>
        <dbReference type="HAMAP-Rule" id="MF_00996"/>
    </source>
</evidence>
<evidence type="ECO:0000313" key="6">
    <source>
        <dbReference type="Proteomes" id="UP000011991"/>
    </source>
</evidence>
<keyword evidence="6" id="KW-1185">Reference proteome</keyword>
<organism evidence="5 6">
    <name type="scientific">Rhodopirellula maiorica SM1</name>
    <dbReference type="NCBI Taxonomy" id="1265738"/>
    <lineage>
        <taxon>Bacteria</taxon>
        <taxon>Pseudomonadati</taxon>
        <taxon>Planctomycetota</taxon>
        <taxon>Planctomycetia</taxon>
        <taxon>Pirellulales</taxon>
        <taxon>Pirellulaceae</taxon>
        <taxon>Novipirellula</taxon>
    </lineage>
</organism>
<comment type="catalytic activity">
    <reaction evidence="4">
        <text>cyclic dehypoxanthinylfutalosinate = 1,4-dihydroxy-6-naphthoate + dihydroxyacetone</text>
        <dbReference type="Rhea" id="RHEA:33087"/>
        <dbReference type="ChEBI" id="CHEBI:16016"/>
        <dbReference type="ChEBI" id="CHEBI:64254"/>
        <dbReference type="ChEBI" id="CHEBI:64270"/>
        <dbReference type="EC" id="4.1.99.29"/>
    </reaction>
</comment>
<sequence length="331" mass="37058">MIVVDRSAVNNENQNASWPSEQRRYLARSLCYKILQALLVNNAFQRDLHVTRPIELGISTCPNDTFAFHALMNRLVDWRGLDFHVRLLDIQQLNDGLFRNEFDVAKTSFHAALLLSEETVVLPSGSAMGFGVGPLLLSARSEGAGTPEDENKTTLCPGEHTTATLLLKIFHPKTVNIKQVVFSEIMPMLQQKEADFGVCIHEGRFTWQDQGLGRVEDLGERWETESTTPLPLGGIVARRVLPADVTAKVQQVIHDSIAFAMANRDAPLPTMRKYAQEFSDEVLLKHVDLYVNDWTLDLGDVGRHAITILSRRAREAGIGTEKAIEVFRMPT</sequence>
<dbReference type="EC" id="4.1.99.29" evidence="4"/>
<keyword evidence="2 4" id="KW-0474">Menaquinone biosynthesis</keyword>
<dbReference type="SUPFAM" id="SSF53850">
    <property type="entry name" value="Periplasmic binding protein-like II"/>
    <property type="match status" value="1"/>
</dbReference>
<dbReference type="Proteomes" id="UP000011991">
    <property type="component" value="Unassembled WGS sequence"/>
</dbReference>
<dbReference type="EMBL" id="ANOG01000718">
    <property type="protein sequence ID" value="EMI18014.1"/>
    <property type="molecule type" value="Genomic_DNA"/>
</dbReference>
<dbReference type="InterPro" id="IPR003773">
    <property type="entry name" value="Menaquinone_biosynth"/>
</dbReference>
<proteinExistence type="inferred from homology"/>
<feature type="binding site" evidence="4">
    <location>
        <begin position="162"/>
        <end position="163"/>
    </location>
    <ligand>
        <name>substrate</name>
    </ligand>
</feature>
<keyword evidence="3 4" id="KW-0456">Lyase</keyword>
<dbReference type="AlphaFoldDB" id="M5RVM7"/>
<dbReference type="Gene3D" id="3.40.190.10">
    <property type="entry name" value="Periplasmic binding protein-like II"/>
    <property type="match status" value="2"/>
</dbReference>
<dbReference type="PANTHER" id="PTHR37167:SF1">
    <property type="entry name" value="1,4-DIHYDROXY-6-NAPHTOATE SYNTHASE"/>
    <property type="match status" value="1"/>
</dbReference>
<comment type="pathway">
    <text evidence="1 4">Quinol/quinone metabolism; menaquinone biosynthesis.</text>
</comment>